<dbReference type="AlphaFoldDB" id="E1KUJ5"/>
<comment type="caution">
    <text evidence="2">The sequence shown here is derived from an EMBL/GenBank/DDBJ whole genome shotgun (WGS) entry which is preliminary data.</text>
</comment>
<reference evidence="2 3" key="1">
    <citation type="submission" date="2010-08" db="EMBL/GenBank/DDBJ databases">
        <authorList>
            <person name="Durkin A.S."/>
            <person name="Madupu R."/>
            <person name="Torralba M."/>
            <person name="Gillis M."/>
            <person name="Methe B."/>
            <person name="Sutton G."/>
            <person name="Nelson K.E."/>
        </authorList>
    </citation>
    <scope>NUCLEOTIDE SEQUENCE [LARGE SCALE GENOMIC DNA]</scope>
    <source>
        <strain evidence="2 3">FB035-09AN</strain>
    </source>
</reference>
<organism evidence="2 3">
    <name type="scientific">Prevotella disiens FB035-09AN</name>
    <dbReference type="NCBI Taxonomy" id="866771"/>
    <lineage>
        <taxon>Bacteria</taxon>
        <taxon>Pseudomonadati</taxon>
        <taxon>Bacteroidota</taxon>
        <taxon>Bacteroidia</taxon>
        <taxon>Bacteroidales</taxon>
        <taxon>Prevotellaceae</taxon>
        <taxon>Prevotella</taxon>
    </lineage>
</organism>
<sequence length="71" mass="7767">MEKEKYVTPKITIITTEVQQCILAGSGIEGSMDGDDSDWETVKTPKASGGYAGTQSLSKYFNGDDDDWENN</sequence>
<dbReference type="Proteomes" id="UP000003610">
    <property type="component" value="Unassembled WGS sequence"/>
</dbReference>
<evidence type="ECO:0000313" key="2">
    <source>
        <dbReference type="EMBL" id="EFL44873.1"/>
    </source>
</evidence>
<accession>E1KUJ5</accession>
<evidence type="ECO:0000313" key="3">
    <source>
        <dbReference type="Proteomes" id="UP000003610"/>
    </source>
</evidence>
<protein>
    <submittedName>
        <fullName evidence="2">Uncharacterized protein</fullName>
    </submittedName>
</protein>
<feature type="region of interest" description="Disordered" evidence="1">
    <location>
        <begin position="29"/>
        <end position="71"/>
    </location>
</feature>
<name>E1KUJ5_9BACT</name>
<evidence type="ECO:0000256" key="1">
    <source>
        <dbReference type="SAM" id="MobiDB-lite"/>
    </source>
</evidence>
<gene>
    <name evidence="2" type="ORF">HMPREF9296_0677</name>
</gene>
<dbReference type="EMBL" id="AEDO01000073">
    <property type="protein sequence ID" value="EFL44873.1"/>
    <property type="molecule type" value="Genomic_DNA"/>
</dbReference>
<proteinExistence type="predicted"/>
<dbReference type="RefSeq" id="WP_004358468.1">
    <property type="nucleotide sequence ID" value="NZ_AEDO01000073.1"/>
</dbReference>